<evidence type="ECO:0000313" key="3">
    <source>
        <dbReference type="EMBL" id="GAA2130514.1"/>
    </source>
</evidence>
<evidence type="ECO:0000313" key="4">
    <source>
        <dbReference type="Proteomes" id="UP001500575"/>
    </source>
</evidence>
<gene>
    <name evidence="3" type="ORF">GCM10009843_33210</name>
</gene>
<dbReference type="Proteomes" id="UP001500575">
    <property type="component" value="Unassembled WGS sequence"/>
</dbReference>
<feature type="domain" description="Cupin type-2" evidence="2">
    <location>
        <begin position="55"/>
        <end position="122"/>
    </location>
</feature>
<dbReference type="InterPro" id="IPR014710">
    <property type="entry name" value="RmlC-like_jellyroll"/>
</dbReference>
<dbReference type="EMBL" id="BAAAQQ010000013">
    <property type="protein sequence ID" value="GAA2130514.1"/>
    <property type="molecule type" value="Genomic_DNA"/>
</dbReference>
<dbReference type="SUPFAM" id="SSF51182">
    <property type="entry name" value="RmlC-like cupins"/>
    <property type="match status" value="1"/>
</dbReference>
<keyword evidence="1" id="KW-0479">Metal-binding</keyword>
<name>A0ABN2YPU0_9ACTN</name>
<dbReference type="InterPro" id="IPR051610">
    <property type="entry name" value="GPI/OXD"/>
</dbReference>
<evidence type="ECO:0000259" key="2">
    <source>
        <dbReference type="Pfam" id="PF07883"/>
    </source>
</evidence>
<sequence length="138" mass="15177">MRQTARGHVAQFSLLDDEFVALRDYADNIDSREDGRILELISGSLTGAPDVHIGICRFEPGDYHIKHHHPAGSEWYLLLAGEALVHLDGVDHPAKRGSVFYIPAGVTHALRATGTETVELLFGISHAEYADIGLVYDE</sequence>
<dbReference type="RefSeq" id="WP_344304926.1">
    <property type="nucleotide sequence ID" value="NZ_BAAAQQ010000013.1"/>
</dbReference>
<dbReference type="InterPro" id="IPR011051">
    <property type="entry name" value="RmlC_Cupin_sf"/>
</dbReference>
<accession>A0ABN2YPU0</accession>
<dbReference type="PANTHER" id="PTHR35848">
    <property type="entry name" value="OXALATE-BINDING PROTEIN"/>
    <property type="match status" value="1"/>
</dbReference>
<evidence type="ECO:0000256" key="1">
    <source>
        <dbReference type="ARBA" id="ARBA00022723"/>
    </source>
</evidence>
<keyword evidence="4" id="KW-1185">Reference proteome</keyword>
<protein>
    <recommendedName>
        <fullName evidence="2">Cupin type-2 domain-containing protein</fullName>
    </recommendedName>
</protein>
<reference evidence="3 4" key="1">
    <citation type="journal article" date="2019" name="Int. J. Syst. Evol. Microbiol.">
        <title>The Global Catalogue of Microorganisms (GCM) 10K type strain sequencing project: providing services to taxonomists for standard genome sequencing and annotation.</title>
        <authorList>
            <consortium name="The Broad Institute Genomics Platform"/>
            <consortium name="The Broad Institute Genome Sequencing Center for Infectious Disease"/>
            <person name="Wu L."/>
            <person name="Ma J."/>
        </authorList>
    </citation>
    <scope>NUCLEOTIDE SEQUENCE [LARGE SCALE GENOMIC DNA]</scope>
    <source>
        <strain evidence="3 4">JCM 16021</strain>
    </source>
</reference>
<dbReference type="Gene3D" id="2.60.120.10">
    <property type="entry name" value="Jelly Rolls"/>
    <property type="match status" value="1"/>
</dbReference>
<proteinExistence type="predicted"/>
<comment type="caution">
    <text evidence="3">The sequence shown here is derived from an EMBL/GenBank/DDBJ whole genome shotgun (WGS) entry which is preliminary data.</text>
</comment>
<organism evidence="3 4">
    <name type="scientific">Nocardioides bigeumensis</name>
    <dbReference type="NCBI Taxonomy" id="433657"/>
    <lineage>
        <taxon>Bacteria</taxon>
        <taxon>Bacillati</taxon>
        <taxon>Actinomycetota</taxon>
        <taxon>Actinomycetes</taxon>
        <taxon>Propionibacteriales</taxon>
        <taxon>Nocardioidaceae</taxon>
        <taxon>Nocardioides</taxon>
    </lineage>
</organism>
<dbReference type="Pfam" id="PF07883">
    <property type="entry name" value="Cupin_2"/>
    <property type="match status" value="1"/>
</dbReference>
<dbReference type="InterPro" id="IPR013096">
    <property type="entry name" value="Cupin_2"/>
</dbReference>
<dbReference type="PANTHER" id="PTHR35848:SF6">
    <property type="entry name" value="CUPIN TYPE-2 DOMAIN-CONTAINING PROTEIN"/>
    <property type="match status" value="1"/>
</dbReference>